<sequence length="501" mass="55202">MTDLAKLQNGSDIRGIAIATDEWEVTLTTEAVKSITSGLINWLRQSYEEAYQDGTLSIGVGRDSRLSGPNLAQTLMEEALAQGIQVVDFGLATTPAMFMATQYEEFSCHAGIMITASHLPYYFNGIKIFSKKGGAEHEDIDFILERTQPSSNGKTGQLRLADIITPYAADLVEKIRRGSHVATQKPLAGMRIIVDAGNGAGGFFAEQVLEVLGADTTGSQFLEPDGTFPNHIPNPDNKEAMASIQAAVLEHKADLGIIFDTDVDRAAVVTSKGEILNRNNLIAVLSQIVLTEYPGTSIVTNSPTSDHLKDFIEKLGGKQIRYISGYRNVINRAIAANQAGVDCQLAIETSGHAAFKENFFLDDGTYAAAKILMLLPQLAHKGQKVDDLIADLRQPVETQEVRFKLEREDFKALGHQVITDLKDYPVTGWSFNPENEEGIRFILSEPYGRGWFLLRLSLHEPLLVLQIENDLPNFMPAVLKTLHVFLSRYPDVNQDKLLELI</sequence>
<dbReference type="GO" id="GO:0004615">
    <property type="term" value="F:phosphomannomutase activity"/>
    <property type="evidence" value="ECO:0007669"/>
    <property type="project" value="TreeGrafter"/>
</dbReference>
<dbReference type="FunFam" id="3.40.120.10:FF:000010">
    <property type="entry name" value="phosphomannomutase/phosphoglucomutase isoform X1"/>
    <property type="match status" value="1"/>
</dbReference>
<comment type="similarity">
    <text evidence="2">Belongs to the phosphohexose mutase family.</text>
</comment>
<dbReference type="PRINTS" id="PR00509">
    <property type="entry name" value="PGMPMM"/>
</dbReference>
<dbReference type="InterPro" id="IPR005845">
    <property type="entry name" value="A-D-PHexomutase_a/b/a-II"/>
</dbReference>
<dbReference type="GO" id="GO:0005975">
    <property type="term" value="P:carbohydrate metabolic process"/>
    <property type="evidence" value="ECO:0007669"/>
    <property type="project" value="InterPro"/>
</dbReference>
<comment type="cofactor">
    <cofactor evidence="1">
        <name>Mg(2+)</name>
        <dbReference type="ChEBI" id="CHEBI:18420"/>
    </cofactor>
</comment>
<evidence type="ECO:0000256" key="2">
    <source>
        <dbReference type="ARBA" id="ARBA00010231"/>
    </source>
</evidence>
<reference evidence="7 8" key="1">
    <citation type="submission" date="2018-11" db="EMBL/GenBank/DDBJ databases">
        <title>Genomes From Bacteria Associated with the Canine Oral Cavity: a Test Case for Automated Genome-Based Taxonomic Assignment.</title>
        <authorList>
            <person name="Coil D.A."/>
            <person name="Jospin G."/>
            <person name="Darling A.E."/>
            <person name="Wallis C."/>
            <person name="Davis I.J."/>
            <person name="Harris S."/>
            <person name="Eisen J.A."/>
            <person name="Holcombe L.J."/>
            <person name="O'Flynn C."/>
        </authorList>
    </citation>
    <scope>NUCLEOTIDE SEQUENCE [LARGE SCALE GENOMIC DNA]</scope>
    <source>
        <strain evidence="7 8">OH4621_COT-116</strain>
    </source>
</reference>
<feature type="domain" description="Alpha-D-phosphohexomutase alpha/beta/alpha" evidence="5">
    <location>
        <begin position="167"/>
        <end position="273"/>
    </location>
</feature>
<dbReference type="Pfam" id="PF02878">
    <property type="entry name" value="PGM_PMM_I"/>
    <property type="match status" value="1"/>
</dbReference>
<dbReference type="InterPro" id="IPR016055">
    <property type="entry name" value="A-D-PHexomutase_a/b/a-I/II/III"/>
</dbReference>
<proteinExistence type="inferred from homology"/>
<dbReference type="EMBL" id="RQZA01000002">
    <property type="protein sequence ID" value="RRD31846.1"/>
    <property type="molecule type" value="Genomic_DNA"/>
</dbReference>
<feature type="domain" description="Alpha-D-phosphohexomutase alpha/beta/alpha" evidence="6">
    <location>
        <begin position="279"/>
        <end position="392"/>
    </location>
</feature>
<dbReference type="PANTHER" id="PTHR42946">
    <property type="entry name" value="PHOSPHOHEXOSE MUTASE"/>
    <property type="match status" value="1"/>
</dbReference>
<dbReference type="Proteomes" id="UP000281771">
    <property type="component" value="Unassembled WGS sequence"/>
</dbReference>
<dbReference type="InterPro" id="IPR005844">
    <property type="entry name" value="A-D-PHexomutase_a/b/a-I"/>
</dbReference>
<evidence type="ECO:0000259" key="4">
    <source>
        <dbReference type="Pfam" id="PF02878"/>
    </source>
</evidence>
<dbReference type="Gene3D" id="3.40.120.10">
    <property type="entry name" value="Alpha-D-Glucose-1,6-Bisphosphate, subunit A, domain 3"/>
    <property type="match status" value="3"/>
</dbReference>
<dbReference type="STRING" id="1123309.GCA_000377005_01080"/>
<keyword evidence="8" id="KW-1185">Reference proteome</keyword>
<dbReference type="AlphaFoldDB" id="A0A3P1VDZ7"/>
<evidence type="ECO:0000256" key="3">
    <source>
        <dbReference type="ARBA" id="ARBA00022553"/>
    </source>
</evidence>
<gene>
    <name evidence="7" type="ORF">EII38_03590</name>
</gene>
<accession>A0A3P1VDZ7</accession>
<dbReference type="InterPro" id="IPR005846">
    <property type="entry name" value="A-D-PHexomutase_a/b/a-III"/>
</dbReference>
<evidence type="ECO:0000259" key="5">
    <source>
        <dbReference type="Pfam" id="PF02879"/>
    </source>
</evidence>
<dbReference type="CDD" id="cd03089">
    <property type="entry name" value="PMM_PGM"/>
    <property type="match status" value="1"/>
</dbReference>
<protein>
    <submittedName>
        <fullName evidence="7">Phosphomannomutase/phosphoglucomutase</fullName>
    </submittedName>
</protein>
<dbReference type="Pfam" id="PF02880">
    <property type="entry name" value="PGM_PMM_III"/>
    <property type="match status" value="1"/>
</dbReference>
<evidence type="ECO:0000313" key="8">
    <source>
        <dbReference type="Proteomes" id="UP000281771"/>
    </source>
</evidence>
<name>A0A3P1VDZ7_9STRE</name>
<dbReference type="RefSeq" id="WP_124776114.1">
    <property type="nucleotide sequence ID" value="NZ_RQZA01000002.1"/>
</dbReference>
<dbReference type="SUPFAM" id="SSF53738">
    <property type="entry name" value="Phosphoglucomutase, first 3 domains"/>
    <property type="match status" value="3"/>
</dbReference>
<comment type="caution">
    <text evidence="7">The sequence shown here is derived from an EMBL/GenBank/DDBJ whole genome shotgun (WGS) entry which is preliminary data.</text>
</comment>
<evidence type="ECO:0000259" key="6">
    <source>
        <dbReference type="Pfam" id="PF02880"/>
    </source>
</evidence>
<dbReference type="InterPro" id="IPR050060">
    <property type="entry name" value="Phosphoglucosamine_mutase"/>
</dbReference>
<keyword evidence="3" id="KW-0597">Phosphoprotein</keyword>
<evidence type="ECO:0000313" key="7">
    <source>
        <dbReference type="EMBL" id="RRD31846.1"/>
    </source>
</evidence>
<feature type="domain" description="Alpha-D-phosphohexomutase alpha/beta/alpha" evidence="4">
    <location>
        <begin position="7"/>
        <end position="141"/>
    </location>
</feature>
<evidence type="ECO:0000256" key="1">
    <source>
        <dbReference type="ARBA" id="ARBA00001946"/>
    </source>
</evidence>
<dbReference type="PANTHER" id="PTHR42946:SF1">
    <property type="entry name" value="PHOSPHOGLUCOMUTASE (ALPHA-D-GLUCOSE-1,6-BISPHOSPHATE-DEPENDENT)"/>
    <property type="match status" value="1"/>
</dbReference>
<organism evidence="7 8">
    <name type="scientific">Streptococcus minor</name>
    <dbReference type="NCBI Taxonomy" id="229549"/>
    <lineage>
        <taxon>Bacteria</taxon>
        <taxon>Bacillati</taxon>
        <taxon>Bacillota</taxon>
        <taxon>Bacilli</taxon>
        <taxon>Lactobacillales</taxon>
        <taxon>Streptococcaceae</taxon>
        <taxon>Streptococcus</taxon>
    </lineage>
</organism>
<dbReference type="InterPro" id="IPR005841">
    <property type="entry name" value="Alpha-D-phosphohexomutase_SF"/>
</dbReference>
<dbReference type="Pfam" id="PF02879">
    <property type="entry name" value="PGM_PMM_II"/>
    <property type="match status" value="1"/>
</dbReference>